<evidence type="ECO:0000256" key="1">
    <source>
        <dbReference type="SAM" id="MobiDB-lite"/>
    </source>
</evidence>
<dbReference type="SUPFAM" id="SSF50156">
    <property type="entry name" value="PDZ domain-like"/>
    <property type="match status" value="1"/>
</dbReference>
<gene>
    <name evidence="3" type="ORF">HERI1096_LOCUS32502</name>
</gene>
<feature type="compositionally biased region" description="Basic and acidic residues" evidence="1">
    <location>
        <begin position="18"/>
        <end position="28"/>
    </location>
</feature>
<proteinExistence type="predicted"/>
<feature type="domain" description="PDZ" evidence="2">
    <location>
        <begin position="64"/>
        <end position="148"/>
    </location>
</feature>
<evidence type="ECO:0000313" key="3">
    <source>
        <dbReference type="EMBL" id="CAE0138946.1"/>
    </source>
</evidence>
<reference evidence="3" key="1">
    <citation type="submission" date="2021-01" db="EMBL/GenBank/DDBJ databases">
        <authorList>
            <person name="Corre E."/>
            <person name="Pelletier E."/>
            <person name="Niang G."/>
            <person name="Scheremetjew M."/>
            <person name="Finn R."/>
            <person name="Kale V."/>
            <person name="Holt S."/>
            <person name="Cochrane G."/>
            <person name="Meng A."/>
            <person name="Brown T."/>
            <person name="Cohen L."/>
        </authorList>
    </citation>
    <scope>NUCLEOTIDE SEQUENCE</scope>
    <source>
        <strain evidence="3">CCMP281</strain>
    </source>
</reference>
<sequence length="243" mass="26694">MGATVLPLTTTCGSMQDVYRRSTSPDRKHKERPTPTSPSSLPPPPKRRQPIARSPSSIPPPMLLINIRKQSSMQRLGVRFLADGDGRGAVVASVDPFGPAWLAKFRPGDVLVSVLNNGAEHGTPSGFKAAEVLRPLKGIIQARVVRKRKSKTEAAALRIQAAAIGHAVRLGYGDARGAALMVQTHFRRWLACMRVCEALLAVRHIQDRARELIARQQQCRRSSRPSLLRRSIRAPASLELLEE</sequence>
<dbReference type="AlphaFoldDB" id="A0A7S3BLE0"/>
<organism evidence="3">
    <name type="scientific">Haptolina ericina</name>
    <dbReference type="NCBI Taxonomy" id="156174"/>
    <lineage>
        <taxon>Eukaryota</taxon>
        <taxon>Haptista</taxon>
        <taxon>Haptophyta</taxon>
        <taxon>Prymnesiophyceae</taxon>
        <taxon>Prymnesiales</taxon>
        <taxon>Prymnesiaceae</taxon>
        <taxon>Haptolina</taxon>
    </lineage>
</organism>
<protein>
    <recommendedName>
        <fullName evidence="2">PDZ domain-containing protein</fullName>
    </recommendedName>
</protein>
<dbReference type="Gene3D" id="2.30.42.10">
    <property type="match status" value="1"/>
</dbReference>
<dbReference type="SMART" id="SM00228">
    <property type="entry name" value="PDZ"/>
    <property type="match status" value="1"/>
</dbReference>
<dbReference type="InterPro" id="IPR001478">
    <property type="entry name" value="PDZ"/>
</dbReference>
<name>A0A7S3BLE0_9EUKA</name>
<dbReference type="EMBL" id="HBHX01058879">
    <property type="protein sequence ID" value="CAE0138946.1"/>
    <property type="molecule type" value="Transcribed_RNA"/>
</dbReference>
<dbReference type="InterPro" id="IPR036034">
    <property type="entry name" value="PDZ_sf"/>
</dbReference>
<dbReference type="PROSITE" id="PS50106">
    <property type="entry name" value="PDZ"/>
    <property type="match status" value="1"/>
</dbReference>
<feature type="region of interest" description="Disordered" evidence="1">
    <location>
        <begin position="1"/>
        <end position="62"/>
    </location>
</feature>
<evidence type="ECO:0000259" key="2">
    <source>
        <dbReference type="PROSITE" id="PS50106"/>
    </source>
</evidence>
<accession>A0A7S3BLE0</accession>